<dbReference type="Proteomes" id="UP000305546">
    <property type="component" value="Unassembled WGS sequence"/>
</dbReference>
<dbReference type="EMBL" id="VDFW01000055">
    <property type="protein sequence ID" value="TNC19059.1"/>
    <property type="molecule type" value="Genomic_DNA"/>
</dbReference>
<dbReference type="RefSeq" id="WP_139100709.1">
    <property type="nucleotide sequence ID" value="NZ_VDFW01000055.1"/>
</dbReference>
<reference evidence="1 2" key="1">
    <citation type="submission" date="2019-06" db="EMBL/GenBank/DDBJ databases">
        <title>Amycolatopsis alkalitolerans sp. nov., isolated from Gastrodia elata Blume.</title>
        <authorList>
            <person name="Narsing Rao M.P."/>
            <person name="Li W.J."/>
        </authorList>
    </citation>
    <scope>NUCLEOTIDE SEQUENCE [LARGE SCALE GENOMIC DNA]</scope>
    <source>
        <strain evidence="1 2">SYSUP0005</strain>
    </source>
</reference>
<keyword evidence="2" id="KW-1185">Reference proteome</keyword>
<accession>A0A5C4LSC6</accession>
<evidence type="ECO:0000313" key="1">
    <source>
        <dbReference type="EMBL" id="TNC19059.1"/>
    </source>
</evidence>
<gene>
    <name evidence="1" type="ORF">FG385_32860</name>
</gene>
<sequence length="171" mass="18052">MEFELKLGAKLDLLTRGELADELATAQKRWMQQSHTWQLGKKRLSLPVARGTADVGGNLSLGSQQAADQVLLGPRQGFVWKVVRISFATMAASDTIAIYKGEPNAARFVAQLGGGAGGGTYNPSRGLMLKAGDYLVLSTELLAGSLTAGDAYAVSGEVDEVPAEMIGKLID</sequence>
<comment type="caution">
    <text evidence="1">The sequence shown here is derived from an EMBL/GenBank/DDBJ whole genome shotgun (WGS) entry which is preliminary data.</text>
</comment>
<evidence type="ECO:0000313" key="2">
    <source>
        <dbReference type="Proteomes" id="UP000305546"/>
    </source>
</evidence>
<proteinExistence type="predicted"/>
<name>A0A5C4LSC6_9PSEU</name>
<organism evidence="1 2">
    <name type="scientific">Amycolatopsis alkalitolerans</name>
    <dbReference type="NCBI Taxonomy" id="2547244"/>
    <lineage>
        <taxon>Bacteria</taxon>
        <taxon>Bacillati</taxon>
        <taxon>Actinomycetota</taxon>
        <taxon>Actinomycetes</taxon>
        <taxon>Pseudonocardiales</taxon>
        <taxon>Pseudonocardiaceae</taxon>
        <taxon>Amycolatopsis</taxon>
    </lineage>
</organism>
<dbReference type="AlphaFoldDB" id="A0A5C4LSC6"/>
<protein>
    <submittedName>
        <fullName evidence="1">Uncharacterized protein</fullName>
    </submittedName>
</protein>